<feature type="transmembrane region" description="Helical" evidence="5">
    <location>
        <begin position="274"/>
        <end position="295"/>
    </location>
</feature>
<evidence type="ECO:0000256" key="2">
    <source>
        <dbReference type="ARBA" id="ARBA00022692"/>
    </source>
</evidence>
<feature type="transmembrane region" description="Helical" evidence="5">
    <location>
        <begin position="106"/>
        <end position="124"/>
    </location>
</feature>
<evidence type="ECO:0000256" key="4">
    <source>
        <dbReference type="ARBA" id="ARBA00023136"/>
    </source>
</evidence>
<dbReference type="PANTHER" id="PTHR23508">
    <property type="entry name" value="CARBOXYLIC ACID TRANSPORTER PROTEIN HOMOLOG"/>
    <property type="match status" value="1"/>
</dbReference>
<evidence type="ECO:0000256" key="1">
    <source>
        <dbReference type="ARBA" id="ARBA00004141"/>
    </source>
</evidence>
<dbReference type="EMBL" id="CAFBOM010000241">
    <property type="protein sequence ID" value="CAB4996824.1"/>
    <property type="molecule type" value="Genomic_DNA"/>
</dbReference>
<dbReference type="InterPro" id="IPR020846">
    <property type="entry name" value="MFS_dom"/>
</dbReference>
<evidence type="ECO:0000313" key="7">
    <source>
        <dbReference type="EMBL" id="CAB4996824.1"/>
    </source>
</evidence>
<evidence type="ECO:0000256" key="3">
    <source>
        <dbReference type="ARBA" id="ARBA00022989"/>
    </source>
</evidence>
<protein>
    <submittedName>
        <fullName evidence="7">Unannotated protein</fullName>
    </submittedName>
</protein>
<dbReference type="PROSITE" id="PS50850">
    <property type="entry name" value="MFS"/>
    <property type="match status" value="1"/>
</dbReference>
<feature type="transmembrane region" description="Helical" evidence="5">
    <location>
        <begin position="193"/>
        <end position="212"/>
    </location>
</feature>
<dbReference type="Gene3D" id="1.20.1250.20">
    <property type="entry name" value="MFS general substrate transporter like domains"/>
    <property type="match status" value="1"/>
</dbReference>
<sequence>MVGNPRAQTWAVCSRPPMSTASATDLARLDRLPRWPWSNALLGSLGGSFFFAFFDIVVIGAALPSIIADFDVSASSAAWAVTASLLGLVVGEFLGATLATRKGRVFTLRTALWVFSAGMILSAFAPGLGWLIFARFIAGIGTGADIAVAVTYISEICPARMRGKITGFTTVCGFAGMAFVPFIAAILLPQFSWAWRVLFAIGALGAVVLVLTRRHMPPSPRSLADQGKEQELSALVDQAETRVRAKVGELPPIAESLPVDRPDSASMDKRRWSLLALLAIAWIFYYFGSYGWLVAAPTILTENGFELSSSLVFIAVANLGLVVGAVAAFAISDRFERKRILLLALLVWALALSAIGIIGTQVAIAILGFVAAFTHGLVIPTFYTYTAENFSNRMRPTSMAFTDGIGHLGGAAAPLILIGMTLQNAFLAMAASGLVTAALLLRSRNTKGRTLEELA</sequence>
<dbReference type="PANTHER" id="PTHR23508:SF10">
    <property type="entry name" value="CARBOXYLIC ACID TRANSPORTER PROTEIN HOMOLOG"/>
    <property type="match status" value="1"/>
</dbReference>
<dbReference type="PROSITE" id="PS00217">
    <property type="entry name" value="SUGAR_TRANSPORT_2"/>
    <property type="match status" value="1"/>
</dbReference>
<keyword evidence="2 5" id="KW-0812">Transmembrane</keyword>
<keyword evidence="4 5" id="KW-0472">Membrane</keyword>
<feature type="transmembrane region" description="Helical" evidence="5">
    <location>
        <begin position="307"/>
        <end position="331"/>
    </location>
</feature>
<dbReference type="InterPro" id="IPR036259">
    <property type="entry name" value="MFS_trans_sf"/>
</dbReference>
<feature type="transmembrane region" description="Helical" evidence="5">
    <location>
        <begin position="41"/>
        <end position="67"/>
    </location>
</feature>
<dbReference type="SUPFAM" id="SSF103473">
    <property type="entry name" value="MFS general substrate transporter"/>
    <property type="match status" value="1"/>
</dbReference>
<organism evidence="7">
    <name type="scientific">freshwater metagenome</name>
    <dbReference type="NCBI Taxonomy" id="449393"/>
    <lineage>
        <taxon>unclassified sequences</taxon>
        <taxon>metagenomes</taxon>
        <taxon>ecological metagenomes</taxon>
    </lineage>
</organism>
<dbReference type="GO" id="GO:0005886">
    <property type="term" value="C:plasma membrane"/>
    <property type="evidence" value="ECO:0007669"/>
    <property type="project" value="TreeGrafter"/>
</dbReference>
<feature type="transmembrane region" description="Helical" evidence="5">
    <location>
        <begin position="79"/>
        <end position="99"/>
    </location>
</feature>
<feature type="transmembrane region" description="Helical" evidence="5">
    <location>
        <begin position="165"/>
        <end position="187"/>
    </location>
</feature>
<accession>A0A6J7P471</accession>
<feature type="transmembrane region" description="Helical" evidence="5">
    <location>
        <begin position="364"/>
        <end position="385"/>
    </location>
</feature>
<feature type="domain" description="Major facilitator superfamily (MFS) profile" evidence="6">
    <location>
        <begin position="41"/>
        <end position="448"/>
    </location>
</feature>
<feature type="transmembrane region" description="Helical" evidence="5">
    <location>
        <begin position="130"/>
        <end position="153"/>
    </location>
</feature>
<evidence type="ECO:0000256" key="5">
    <source>
        <dbReference type="SAM" id="Phobius"/>
    </source>
</evidence>
<dbReference type="CDD" id="cd17316">
    <property type="entry name" value="MFS_SV2_like"/>
    <property type="match status" value="1"/>
</dbReference>
<feature type="transmembrane region" description="Helical" evidence="5">
    <location>
        <begin position="424"/>
        <end position="441"/>
    </location>
</feature>
<dbReference type="AlphaFoldDB" id="A0A6J7P471"/>
<feature type="transmembrane region" description="Helical" evidence="5">
    <location>
        <begin position="397"/>
        <end position="418"/>
    </location>
</feature>
<comment type="subcellular location">
    <subcellularLocation>
        <location evidence="1">Membrane</location>
        <topology evidence="1">Multi-pass membrane protein</topology>
    </subcellularLocation>
</comment>
<dbReference type="InterPro" id="IPR005829">
    <property type="entry name" value="Sugar_transporter_CS"/>
</dbReference>
<dbReference type="InterPro" id="IPR005828">
    <property type="entry name" value="MFS_sugar_transport-like"/>
</dbReference>
<dbReference type="Pfam" id="PF00083">
    <property type="entry name" value="Sugar_tr"/>
    <property type="match status" value="1"/>
</dbReference>
<evidence type="ECO:0000259" key="6">
    <source>
        <dbReference type="PROSITE" id="PS50850"/>
    </source>
</evidence>
<feature type="transmembrane region" description="Helical" evidence="5">
    <location>
        <begin position="340"/>
        <end position="358"/>
    </location>
</feature>
<reference evidence="7" key="1">
    <citation type="submission" date="2020-05" db="EMBL/GenBank/DDBJ databases">
        <authorList>
            <person name="Chiriac C."/>
            <person name="Salcher M."/>
            <person name="Ghai R."/>
            <person name="Kavagutti S V."/>
        </authorList>
    </citation>
    <scope>NUCLEOTIDE SEQUENCE</scope>
</reference>
<gene>
    <name evidence="7" type="ORF">UFOPK3957_01337</name>
</gene>
<proteinExistence type="predicted"/>
<name>A0A6J7P471_9ZZZZ</name>
<dbReference type="GO" id="GO:0046943">
    <property type="term" value="F:carboxylic acid transmembrane transporter activity"/>
    <property type="evidence" value="ECO:0007669"/>
    <property type="project" value="TreeGrafter"/>
</dbReference>
<keyword evidence="3 5" id="KW-1133">Transmembrane helix</keyword>